<reference evidence="1 2" key="1">
    <citation type="journal article" date="2020" name="Arch. Microbiol.">
        <title>The genome sequence of the giant phototrophic gammaproteobacterium Thiospirillum jenense gives insight into its physiological properties and phylogenetic relationships.</title>
        <authorList>
            <person name="Imhoff J.F."/>
            <person name="Meyer T.E."/>
            <person name="Kyndt J.A."/>
        </authorList>
    </citation>
    <scope>NUCLEOTIDE SEQUENCE [LARGE SCALE GENOMIC DNA]</scope>
    <source>
        <strain evidence="1 2">DSM 216</strain>
    </source>
</reference>
<dbReference type="EMBL" id="JABVCQ010000003">
    <property type="protein sequence ID" value="MBB1125031.1"/>
    <property type="molecule type" value="Genomic_DNA"/>
</dbReference>
<protein>
    <submittedName>
        <fullName evidence="1">Uncharacterized protein</fullName>
    </submittedName>
</protein>
<dbReference type="AlphaFoldDB" id="A0A839H614"/>
<dbReference type="Proteomes" id="UP000548632">
    <property type="component" value="Unassembled WGS sequence"/>
</dbReference>
<dbReference type="RefSeq" id="WP_182725703.1">
    <property type="nucleotide sequence ID" value="NZ_JABVCQ010000003.1"/>
</dbReference>
<name>A0A839H614_9GAMM</name>
<gene>
    <name evidence="1" type="ORF">HUK38_02145</name>
</gene>
<comment type="caution">
    <text evidence="1">The sequence shown here is derived from an EMBL/GenBank/DDBJ whole genome shotgun (WGS) entry which is preliminary data.</text>
</comment>
<evidence type="ECO:0000313" key="2">
    <source>
        <dbReference type="Proteomes" id="UP000548632"/>
    </source>
</evidence>
<organism evidence="1 2">
    <name type="scientific">Thiospirillum jenense</name>
    <dbReference type="NCBI Taxonomy" id="1653858"/>
    <lineage>
        <taxon>Bacteria</taxon>
        <taxon>Pseudomonadati</taxon>
        <taxon>Pseudomonadota</taxon>
        <taxon>Gammaproteobacteria</taxon>
        <taxon>Chromatiales</taxon>
        <taxon>Chromatiaceae</taxon>
        <taxon>Thiospirillum</taxon>
    </lineage>
</organism>
<accession>A0A839H614</accession>
<keyword evidence="2" id="KW-1185">Reference proteome</keyword>
<sequence length="64" mass="7446">MKKRPNLNRLNNDNPEWTDADISNAVQFTGLPASLQVKLRRRPKTDQLKGRIKNHFDQEVIATF</sequence>
<proteinExistence type="predicted"/>
<evidence type="ECO:0000313" key="1">
    <source>
        <dbReference type="EMBL" id="MBB1125031.1"/>
    </source>
</evidence>